<dbReference type="GO" id="GO:0005886">
    <property type="term" value="C:plasma membrane"/>
    <property type="evidence" value="ECO:0007669"/>
    <property type="project" value="UniProtKB-SubCell"/>
</dbReference>
<protein>
    <recommendedName>
        <fullName evidence="3">non-specific serine/threonine protein kinase</fullName>
        <ecNumber evidence="3">2.7.11.1</ecNumber>
    </recommendedName>
</protein>
<sequence>MASRLAGVVLKNREMSCFPCSGSSGKAGVDAKSVAALSPSPRPAAHAAPDRSTSRGSGTKKEDSFRKGGTAAHDGPAQIFTFRELAVATKNFRKDCLLGEGGFGRVYKGQMENGQVIAVKQLDRNGLQGNREFLVEVLMLSLLHHPNLVRLIGYCADGDQRLLVYEYMLLGSLENHLHDHPPGKKPLDWNTRMKIAVGAAKGLEYLHDKANPPVIYRDFKSSNILLGEDYYPKLSDFGLAKLGPVGDKTHVSTRVMGTYGYCAPEYAMTGQLTVKSDVYSFGVVFLELITGRKAIDHTQPAGEQNLVAWARPLFRDRRKFCQMADPSLQGGYPKRGLYQALAVASMCLQEQATSRPLIADIVTALSYLASNHYDPNAPSAKSSRTCPSTPKAKAHRRTTSVPDAQHAADSLNWNFPDLGRKETARGEFEQDHSEGYGSGSSSGRNDGLDVPELLALHNGQNNGEADVYHKSTFKLDAHEKQRSGSGKGSRQF</sequence>
<evidence type="ECO:0000313" key="19">
    <source>
        <dbReference type="Proteomes" id="UP000032180"/>
    </source>
</evidence>
<dbReference type="EC" id="2.7.11.1" evidence="3"/>
<feature type="binding site" evidence="14">
    <location>
        <position position="120"/>
    </location>
    <ligand>
        <name>ATP</name>
        <dbReference type="ChEBI" id="CHEBI:30616"/>
    </ligand>
</feature>
<comment type="subcellular location">
    <subcellularLocation>
        <location evidence="1">Cell membrane</location>
        <topology evidence="1">Lipid-anchor</topology>
    </subcellularLocation>
</comment>
<feature type="compositionally biased region" description="Polar residues" evidence="16">
    <location>
        <begin position="379"/>
        <end position="388"/>
    </location>
</feature>
<dbReference type="GO" id="GO:0004674">
    <property type="term" value="F:protein serine/threonine kinase activity"/>
    <property type="evidence" value="ECO:0007669"/>
    <property type="project" value="UniProtKB-KW"/>
</dbReference>
<accession>A0A0D9X2Q1</accession>
<dbReference type="PROSITE" id="PS00107">
    <property type="entry name" value="PROTEIN_KINASE_ATP"/>
    <property type="match status" value="1"/>
</dbReference>
<evidence type="ECO:0000256" key="5">
    <source>
        <dbReference type="ARBA" id="ARBA00022527"/>
    </source>
</evidence>
<reference evidence="18 19" key="1">
    <citation type="submission" date="2012-08" db="EMBL/GenBank/DDBJ databases">
        <title>Oryza genome evolution.</title>
        <authorList>
            <person name="Wing R.A."/>
        </authorList>
    </citation>
    <scope>NUCLEOTIDE SEQUENCE</scope>
</reference>
<keyword evidence="19" id="KW-1185">Reference proteome</keyword>
<evidence type="ECO:0000256" key="11">
    <source>
        <dbReference type="ARBA" id="ARBA00023288"/>
    </source>
</evidence>
<dbReference type="PANTHER" id="PTHR47985">
    <property type="entry name" value="OS07G0668900 PROTEIN"/>
    <property type="match status" value="1"/>
</dbReference>
<evidence type="ECO:0000256" key="2">
    <source>
        <dbReference type="ARBA" id="ARBA00008684"/>
    </source>
</evidence>
<evidence type="ECO:0000256" key="9">
    <source>
        <dbReference type="ARBA" id="ARBA00022840"/>
    </source>
</evidence>
<feature type="compositionally biased region" description="Basic and acidic residues" evidence="16">
    <location>
        <begin position="418"/>
        <end position="434"/>
    </location>
</feature>
<keyword evidence="8" id="KW-0418">Kinase</keyword>
<dbReference type="eggNOG" id="KOG1187">
    <property type="taxonomic scope" value="Eukaryota"/>
</dbReference>
<dbReference type="FunFam" id="3.30.200.20:FF:000244">
    <property type="entry name" value="Serine/threonine-protein kinase CDL1-like"/>
    <property type="match status" value="1"/>
</dbReference>
<dbReference type="SUPFAM" id="SSF56112">
    <property type="entry name" value="Protein kinase-like (PK-like)"/>
    <property type="match status" value="1"/>
</dbReference>
<dbReference type="GO" id="GO:0005524">
    <property type="term" value="F:ATP binding"/>
    <property type="evidence" value="ECO:0007669"/>
    <property type="project" value="UniProtKB-UniRule"/>
</dbReference>
<dbReference type="InterPro" id="IPR017441">
    <property type="entry name" value="Protein_kinase_ATP_BS"/>
</dbReference>
<dbReference type="InterPro" id="IPR001245">
    <property type="entry name" value="Ser-Thr/Tyr_kinase_cat_dom"/>
</dbReference>
<dbReference type="Gene3D" id="1.10.510.10">
    <property type="entry name" value="Transferase(Phosphotransferase) domain 1"/>
    <property type="match status" value="1"/>
</dbReference>
<keyword evidence="4" id="KW-1003">Cell membrane</keyword>
<feature type="region of interest" description="Disordered" evidence="16">
    <location>
        <begin position="374"/>
        <end position="492"/>
    </location>
</feature>
<keyword evidence="10" id="KW-0472">Membrane</keyword>
<comment type="catalytic activity">
    <reaction evidence="12">
        <text>L-threonyl-[protein] + ATP = O-phospho-L-threonyl-[protein] + ADP + H(+)</text>
        <dbReference type="Rhea" id="RHEA:46608"/>
        <dbReference type="Rhea" id="RHEA-COMP:11060"/>
        <dbReference type="Rhea" id="RHEA-COMP:11605"/>
        <dbReference type="ChEBI" id="CHEBI:15378"/>
        <dbReference type="ChEBI" id="CHEBI:30013"/>
        <dbReference type="ChEBI" id="CHEBI:30616"/>
        <dbReference type="ChEBI" id="CHEBI:61977"/>
        <dbReference type="ChEBI" id="CHEBI:456216"/>
        <dbReference type="EC" id="2.7.11.1"/>
    </reaction>
</comment>
<keyword evidence="11" id="KW-0449">Lipoprotein</keyword>
<evidence type="ECO:0000256" key="8">
    <source>
        <dbReference type="ARBA" id="ARBA00022777"/>
    </source>
</evidence>
<dbReference type="CDD" id="cd14066">
    <property type="entry name" value="STKc_IRAK"/>
    <property type="match status" value="1"/>
</dbReference>
<evidence type="ECO:0000256" key="15">
    <source>
        <dbReference type="RuleBase" id="RU000304"/>
    </source>
</evidence>
<dbReference type="PANTHER" id="PTHR47985:SF66">
    <property type="entry name" value="OS07G0668900 PROTEIN"/>
    <property type="match status" value="1"/>
</dbReference>
<dbReference type="FunFam" id="1.10.510.10:FF:000032">
    <property type="entry name" value="Serine/threonine-protein kinase PBS1"/>
    <property type="match status" value="1"/>
</dbReference>
<dbReference type="HOGENOM" id="CLU_000288_21_0_1"/>
<evidence type="ECO:0000256" key="16">
    <source>
        <dbReference type="SAM" id="MobiDB-lite"/>
    </source>
</evidence>
<comment type="catalytic activity">
    <reaction evidence="13">
        <text>L-seryl-[protein] + ATP = O-phospho-L-seryl-[protein] + ADP + H(+)</text>
        <dbReference type="Rhea" id="RHEA:17989"/>
        <dbReference type="Rhea" id="RHEA-COMP:9863"/>
        <dbReference type="Rhea" id="RHEA-COMP:11604"/>
        <dbReference type="ChEBI" id="CHEBI:15378"/>
        <dbReference type="ChEBI" id="CHEBI:29999"/>
        <dbReference type="ChEBI" id="CHEBI:30616"/>
        <dbReference type="ChEBI" id="CHEBI:83421"/>
        <dbReference type="ChEBI" id="CHEBI:456216"/>
        <dbReference type="EC" id="2.7.11.1"/>
    </reaction>
</comment>
<evidence type="ECO:0000256" key="7">
    <source>
        <dbReference type="ARBA" id="ARBA00022741"/>
    </source>
</evidence>
<evidence type="ECO:0000256" key="13">
    <source>
        <dbReference type="ARBA" id="ARBA00048679"/>
    </source>
</evidence>
<dbReference type="EnsemblPlants" id="LPERR07G22530.2">
    <property type="protein sequence ID" value="LPERR07G22530.2"/>
    <property type="gene ID" value="LPERR07G22530"/>
</dbReference>
<evidence type="ECO:0000256" key="3">
    <source>
        <dbReference type="ARBA" id="ARBA00012513"/>
    </source>
</evidence>
<feature type="compositionally biased region" description="Basic and acidic residues" evidence="16">
    <location>
        <begin position="48"/>
        <end position="66"/>
    </location>
</feature>
<dbReference type="PROSITE" id="PS50011">
    <property type="entry name" value="PROTEIN_KINASE_DOM"/>
    <property type="match status" value="1"/>
</dbReference>
<keyword evidence="6" id="KW-0808">Transferase</keyword>
<reference evidence="18" key="3">
    <citation type="submission" date="2015-04" db="UniProtKB">
        <authorList>
            <consortium name="EnsemblPlants"/>
        </authorList>
    </citation>
    <scope>IDENTIFICATION</scope>
</reference>
<dbReference type="InterPro" id="IPR008271">
    <property type="entry name" value="Ser/Thr_kinase_AS"/>
</dbReference>
<organism evidence="18 19">
    <name type="scientific">Leersia perrieri</name>
    <dbReference type="NCBI Taxonomy" id="77586"/>
    <lineage>
        <taxon>Eukaryota</taxon>
        <taxon>Viridiplantae</taxon>
        <taxon>Streptophyta</taxon>
        <taxon>Embryophyta</taxon>
        <taxon>Tracheophyta</taxon>
        <taxon>Spermatophyta</taxon>
        <taxon>Magnoliopsida</taxon>
        <taxon>Liliopsida</taxon>
        <taxon>Poales</taxon>
        <taxon>Poaceae</taxon>
        <taxon>BOP clade</taxon>
        <taxon>Oryzoideae</taxon>
        <taxon>Oryzeae</taxon>
        <taxon>Oryzinae</taxon>
        <taxon>Leersia</taxon>
    </lineage>
</organism>
<dbReference type="STRING" id="77586.A0A0D9X2Q1"/>
<evidence type="ECO:0000259" key="17">
    <source>
        <dbReference type="PROSITE" id="PS50011"/>
    </source>
</evidence>
<proteinExistence type="inferred from homology"/>
<dbReference type="Gene3D" id="3.30.200.20">
    <property type="entry name" value="Phosphorylase Kinase, domain 1"/>
    <property type="match status" value="1"/>
</dbReference>
<comment type="similarity">
    <text evidence="2">Belongs to the protein kinase superfamily. Ser/Thr protein kinase family.</text>
</comment>
<feature type="region of interest" description="Disordered" evidence="16">
    <location>
        <begin position="22"/>
        <end position="72"/>
    </location>
</feature>
<keyword evidence="5 15" id="KW-0723">Serine/threonine-protein kinase</keyword>
<keyword evidence="9 14" id="KW-0067">ATP-binding</keyword>
<evidence type="ECO:0000256" key="14">
    <source>
        <dbReference type="PROSITE-ProRule" id="PRU10141"/>
    </source>
</evidence>
<dbReference type="AlphaFoldDB" id="A0A0D9X2Q1"/>
<dbReference type="Pfam" id="PF07714">
    <property type="entry name" value="PK_Tyr_Ser-Thr"/>
    <property type="match status" value="1"/>
</dbReference>
<evidence type="ECO:0000256" key="6">
    <source>
        <dbReference type="ARBA" id="ARBA00022679"/>
    </source>
</evidence>
<evidence type="ECO:0000256" key="10">
    <source>
        <dbReference type="ARBA" id="ARBA00023136"/>
    </source>
</evidence>
<feature type="compositionally biased region" description="Low complexity" evidence="16">
    <location>
        <begin position="33"/>
        <end position="47"/>
    </location>
</feature>
<reference evidence="19" key="2">
    <citation type="submission" date="2013-12" db="EMBL/GenBank/DDBJ databases">
        <authorList>
            <person name="Yu Y."/>
            <person name="Lee S."/>
            <person name="de Baynast K."/>
            <person name="Wissotski M."/>
            <person name="Liu L."/>
            <person name="Talag J."/>
            <person name="Goicoechea J."/>
            <person name="Angelova A."/>
            <person name="Jetty R."/>
            <person name="Kudrna D."/>
            <person name="Golser W."/>
            <person name="Rivera L."/>
            <person name="Zhang J."/>
            <person name="Wing R."/>
        </authorList>
    </citation>
    <scope>NUCLEOTIDE SEQUENCE</scope>
</reference>
<dbReference type="Proteomes" id="UP000032180">
    <property type="component" value="Chromosome 7"/>
</dbReference>
<dbReference type="PROSITE" id="PS00108">
    <property type="entry name" value="PROTEIN_KINASE_ST"/>
    <property type="match status" value="1"/>
</dbReference>
<evidence type="ECO:0000313" key="18">
    <source>
        <dbReference type="EnsemblPlants" id="LPERR07G22530.2"/>
    </source>
</evidence>
<dbReference type="InterPro" id="IPR000719">
    <property type="entry name" value="Prot_kinase_dom"/>
</dbReference>
<feature type="compositionally biased region" description="Basic and acidic residues" evidence="16">
    <location>
        <begin position="466"/>
        <end position="482"/>
    </location>
</feature>
<evidence type="ECO:0000256" key="1">
    <source>
        <dbReference type="ARBA" id="ARBA00004193"/>
    </source>
</evidence>
<name>A0A0D9X2Q1_9ORYZ</name>
<dbReference type="Gramene" id="LPERR07G22530.2">
    <property type="protein sequence ID" value="LPERR07G22530.2"/>
    <property type="gene ID" value="LPERR07G22530"/>
</dbReference>
<evidence type="ECO:0000256" key="12">
    <source>
        <dbReference type="ARBA" id="ARBA00047899"/>
    </source>
</evidence>
<evidence type="ECO:0000256" key="4">
    <source>
        <dbReference type="ARBA" id="ARBA00022475"/>
    </source>
</evidence>
<dbReference type="InterPro" id="IPR011009">
    <property type="entry name" value="Kinase-like_dom_sf"/>
</dbReference>
<feature type="domain" description="Protein kinase" evidence="17">
    <location>
        <begin position="92"/>
        <end position="368"/>
    </location>
</feature>
<keyword evidence="7 14" id="KW-0547">Nucleotide-binding</keyword>